<organism evidence="2 3">
    <name type="scientific">Seonamhaeicola maritimus</name>
    <dbReference type="NCBI Taxonomy" id="2591822"/>
    <lineage>
        <taxon>Bacteria</taxon>
        <taxon>Pseudomonadati</taxon>
        <taxon>Bacteroidota</taxon>
        <taxon>Flavobacteriia</taxon>
        <taxon>Flavobacteriales</taxon>
        <taxon>Flavobacteriaceae</taxon>
    </lineage>
</organism>
<evidence type="ECO:0000313" key="3">
    <source>
        <dbReference type="Proteomes" id="UP000321080"/>
    </source>
</evidence>
<gene>
    <name evidence="2" type="ORF">FUA22_06530</name>
</gene>
<name>A0A5C7GMG7_9FLAO</name>
<dbReference type="Gene3D" id="3.10.180.10">
    <property type="entry name" value="2,3-Dihydroxybiphenyl 1,2-Dioxygenase, domain 1"/>
    <property type="match status" value="1"/>
</dbReference>
<evidence type="ECO:0000313" key="2">
    <source>
        <dbReference type="EMBL" id="TXG39522.1"/>
    </source>
</evidence>
<reference evidence="2 3" key="1">
    <citation type="submission" date="2019-08" db="EMBL/GenBank/DDBJ databases">
        <title>Seonamhaeicola sediminis sp. nov., isolated from marine sediment.</title>
        <authorList>
            <person name="Cao W.R."/>
        </authorList>
    </citation>
    <scope>NUCLEOTIDE SEQUENCE [LARGE SCALE GENOMIC DNA]</scope>
    <source>
        <strain evidence="2 3">1505</strain>
    </source>
</reference>
<comment type="caution">
    <text evidence="2">The sequence shown here is derived from an EMBL/GenBank/DDBJ whole genome shotgun (WGS) entry which is preliminary data.</text>
</comment>
<dbReference type="Proteomes" id="UP000321080">
    <property type="component" value="Unassembled WGS sequence"/>
</dbReference>
<dbReference type="EMBL" id="VRKQ01000008">
    <property type="protein sequence ID" value="TXG39522.1"/>
    <property type="molecule type" value="Genomic_DNA"/>
</dbReference>
<dbReference type="InterPro" id="IPR029068">
    <property type="entry name" value="Glyas_Bleomycin-R_OHBP_Dase"/>
</dbReference>
<dbReference type="SUPFAM" id="SSF54593">
    <property type="entry name" value="Glyoxalase/Bleomycin resistance protein/Dihydroxybiphenyl dioxygenase"/>
    <property type="match status" value="1"/>
</dbReference>
<evidence type="ECO:0000259" key="1">
    <source>
        <dbReference type="PROSITE" id="PS51819"/>
    </source>
</evidence>
<dbReference type="Pfam" id="PF00903">
    <property type="entry name" value="Glyoxalase"/>
    <property type="match status" value="1"/>
</dbReference>
<feature type="domain" description="VOC" evidence="1">
    <location>
        <begin position="7"/>
        <end position="120"/>
    </location>
</feature>
<accession>A0A5C7GMG7</accession>
<dbReference type="OrthoDB" id="9813630at2"/>
<sequence length="122" mass="14144">MKIDFQKINHVQICIPIGEEDKGREFYCGILGLKEIERPQSLKHMGGFWLELANIDLHIGTENLEGKSKRHPAFEVKNINQVKAYLIENGVKVKEDAEIPGIGRFSFYDYWDNRIELIEKVV</sequence>
<dbReference type="RefSeq" id="WP_147767092.1">
    <property type="nucleotide sequence ID" value="NZ_VRKQ01000008.1"/>
</dbReference>
<dbReference type="PROSITE" id="PS51819">
    <property type="entry name" value="VOC"/>
    <property type="match status" value="1"/>
</dbReference>
<protein>
    <submittedName>
        <fullName evidence="2">Glyoxalase</fullName>
    </submittedName>
</protein>
<dbReference type="PANTHER" id="PTHR39175:SF1">
    <property type="entry name" value="FAMILY PROTEIN, PUTATIVE (AFU_ORTHOLOGUE AFUA_3G15060)-RELATED"/>
    <property type="match status" value="1"/>
</dbReference>
<dbReference type="InterPro" id="IPR037523">
    <property type="entry name" value="VOC_core"/>
</dbReference>
<proteinExistence type="predicted"/>
<keyword evidence="3" id="KW-1185">Reference proteome</keyword>
<dbReference type="PANTHER" id="PTHR39175">
    <property type="entry name" value="FAMILY PROTEIN, PUTATIVE (AFU_ORTHOLOGUE AFUA_3G15060)-RELATED"/>
    <property type="match status" value="1"/>
</dbReference>
<dbReference type="InterPro" id="IPR004360">
    <property type="entry name" value="Glyas_Fos-R_dOase_dom"/>
</dbReference>
<dbReference type="AlphaFoldDB" id="A0A5C7GMG7"/>